<dbReference type="SMART" id="SM00332">
    <property type="entry name" value="PP2Cc"/>
    <property type="match status" value="1"/>
</dbReference>
<evidence type="ECO:0000313" key="10">
    <source>
        <dbReference type="EMBL" id="KGX88497.1"/>
    </source>
</evidence>
<dbReference type="GO" id="GO:0046872">
    <property type="term" value="F:metal ion binding"/>
    <property type="evidence" value="ECO:0007669"/>
    <property type="project" value="UniProtKB-KW"/>
</dbReference>
<keyword evidence="3" id="KW-0479">Metal-binding</keyword>
<dbReference type="GO" id="GO:0004722">
    <property type="term" value="F:protein serine/threonine phosphatase activity"/>
    <property type="evidence" value="ECO:0007669"/>
    <property type="project" value="UniProtKB-EC"/>
</dbReference>
<evidence type="ECO:0000256" key="1">
    <source>
        <dbReference type="ARBA" id="ARBA00001936"/>
    </source>
</evidence>
<evidence type="ECO:0000256" key="8">
    <source>
        <dbReference type="ARBA" id="ARBA00048336"/>
    </source>
</evidence>
<comment type="cofactor">
    <cofactor evidence="1">
        <name>Mn(2+)</name>
        <dbReference type="ChEBI" id="CHEBI:29035"/>
    </cofactor>
</comment>
<dbReference type="OrthoDB" id="9801841at2"/>
<dbReference type="STRING" id="1385512.N784_07460"/>
<evidence type="ECO:0000256" key="7">
    <source>
        <dbReference type="ARBA" id="ARBA00047761"/>
    </source>
</evidence>
<evidence type="ECO:0000256" key="3">
    <source>
        <dbReference type="ARBA" id="ARBA00022723"/>
    </source>
</evidence>
<dbReference type="PROSITE" id="PS51746">
    <property type="entry name" value="PPM_2"/>
    <property type="match status" value="1"/>
</dbReference>
<reference evidence="10 11" key="1">
    <citation type="submission" date="2013-08" db="EMBL/GenBank/DDBJ databases">
        <authorList>
            <person name="Huang J."/>
            <person name="Wang G."/>
        </authorList>
    </citation>
    <scope>NUCLEOTIDE SEQUENCE [LARGE SCALE GENOMIC DNA]</scope>
    <source>
        <strain evidence="10 11">JSM 072002</strain>
    </source>
</reference>
<keyword evidence="6" id="KW-0464">Manganese</keyword>
<dbReference type="InterPro" id="IPR015655">
    <property type="entry name" value="PP2C"/>
</dbReference>
<sequence length="253" mass="28015">MDAYFLTDIGQVRSHNEDAGGLFYNEGYQLLAVVADGMGGHKAGDVASSIATSSLHNKWKFTPTISTPEAAETWLEEAVRHVNSEIYEYASQHEDCHGMGTTIVAAICTEDYVSVAHIGDSRCYMHVNSELKQITEDHSLVNELVRTGQISPQDAKHHPRKNVLIKALGTERAVDMDVRTITWEYQHKLLLCSDGLSNKLTDDEIGSFLTEPVQVQEKVEKLIQVANKRGGEDNISIAIVERETEREAGDVSC</sequence>
<comment type="catalytic activity">
    <reaction evidence="8">
        <text>O-phospho-L-threonyl-[protein] + H2O = L-threonyl-[protein] + phosphate</text>
        <dbReference type="Rhea" id="RHEA:47004"/>
        <dbReference type="Rhea" id="RHEA-COMP:11060"/>
        <dbReference type="Rhea" id="RHEA-COMP:11605"/>
        <dbReference type="ChEBI" id="CHEBI:15377"/>
        <dbReference type="ChEBI" id="CHEBI:30013"/>
        <dbReference type="ChEBI" id="CHEBI:43474"/>
        <dbReference type="ChEBI" id="CHEBI:61977"/>
        <dbReference type="EC" id="3.1.3.16"/>
    </reaction>
</comment>
<evidence type="ECO:0000256" key="4">
    <source>
        <dbReference type="ARBA" id="ARBA00022801"/>
    </source>
</evidence>
<dbReference type="InterPro" id="IPR036457">
    <property type="entry name" value="PPM-type-like_dom_sf"/>
</dbReference>
<dbReference type="EC" id="3.1.3.16" evidence="2"/>
<dbReference type="SMART" id="SM00331">
    <property type="entry name" value="PP2C_SIG"/>
    <property type="match status" value="1"/>
</dbReference>
<dbReference type="InterPro" id="IPR001932">
    <property type="entry name" value="PPM-type_phosphatase-like_dom"/>
</dbReference>
<evidence type="ECO:0000256" key="6">
    <source>
        <dbReference type="ARBA" id="ARBA00023211"/>
    </source>
</evidence>
<protein>
    <recommendedName>
        <fullName evidence="2">protein-serine/threonine phosphatase</fullName>
        <ecNumber evidence="2">3.1.3.16</ecNumber>
    </recommendedName>
</protein>
<dbReference type="EMBL" id="AVPG01000002">
    <property type="protein sequence ID" value="KGX88497.1"/>
    <property type="molecule type" value="Genomic_DNA"/>
</dbReference>
<keyword evidence="11" id="KW-1185">Reference proteome</keyword>
<evidence type="ECO:0000259" key="9">
    <source>
        <dbReference type="PROSITE" id="PS51746"/>
    </source>
</evidence>
<dbReference type="SUPFAM" id="SSF81606">
    <property type="entry name" value="PP2C-like"/>
    <property type="match status" value="1"/>
</dbReference>
<dbReference type="CDD" id="cd00143">
    <property type="entry name" value="PP2Cc"/>
    <property type="match status" value="1"/>
</dbReference>
<organism evidence="10 11">
    <name type="scientific">Pontibacillus litoralis JSM 072002</name>
    <dbReference type="NCBI Taxonomy" id="1385512"/>
    <lineage>
        <taxon>Bacteria</taxon>
        <taxon>Bacillati</taxon>
        <taxon>Bacillota</taxon>
        <taxon>Bacilli</taxon>
        <taxon>Bacillales</taxon>
        <taxon>Bacillaceae</taxon>
        <taxon>Pontibacillus</taxon>
    </lineage>
</organism>
<proteinExistence type="predicted"/>
<dbReference type="Proteomes" id="UP000030401">
    <property type="component" value="Unassembled WGS sequence"/>
</dbReference>
<evidence type="ECO:0000256" key="2">
    <source>
        <dbReference type="ARBA" id="ARBA00013081"/>
    </source>
</evidence>
<name>A0A0A5HY36_9BACI</name>
<dbReference type="FunFam" id="3.60.40.10:FF:000002">
    <property type="entry name" value="Serine/threonine phosphatase stp"/>
    <property type="match status" value="1"/>
</dbReference>
<dbReference type="NCBIfam" id="NF033484">
    <property type="entry name" value="Stp1_PP2C_phos"/>
    <property type="match status" value="1"/>
</dbReference>
<dbReference type="Gene3D" id="3.60.40.10">
    <property type="entry name" value="PPM-type phosphatase domain"/>
    <property type="match status" value="1"/>
</dbReference>
<keyword evidence="5" id="KW-0904">Protein phosphatase</keyword>
<gene>
    <name evidence="10" type="ORF">N784_07460</name>
</gene>
<dbReference type="AlphaFoldDB" id="A0A0A5HY36"/>
<dbReference type="eggNOG" id="COG0631">
    <property type="taxonomic scope" value="Bacteria"/>
</dbReference>
<dbReference type="RefSeq" id="WP_036832084.1">
    <property type="nucleotide sequence ID" value="NZ_AVPG01000002.1"/>
</dbReference>
<dbReference type="PANTHER" id="PTHR47992">
    <property type="entry name" value="PROTEIN PHOSPHATASE"/>
    <property type="match status" value="1"/>
</dbReference>
<dbReference type="Pfam" id="PF13672">
    <property type="entry name" value="PP2C_2"/>
    <property type="match status" value="1"/>
</dbReference>
<comment type="caution">
    <text evidence="10">The sequence shown here is derived from an EMBL/GenBank/DDBJ whole genome shotgun (WGS) entry which is preliminary data.</text>
</comment>
<feature type="domain" description="PPM-type phosphatase" evidence="9">
    <location>
        <begin position="2"/>
        <end position="242"/>
    </location>
</feature>
<evidence type="ECO:0000256" key="5">
    <source>
        <dbReference type="ARBA" id="ARBA00022912"/>
    </source>
</evidence>
<keyword evidence="4" id="KW-0378">Hydrolase</keyword>
<accession>A0A0A5HY36</accession>
<evidence type="ECO:0000313" key="11">
    <source>
        <dbReference type="Proteomes" id="UP000030401"/>
    </source>
</evidence>
<comment type="catalytic activity">
    <reaction evidence="7">
        <text>O-phospho-L-seryl-[protein] + H2O = L-seryl-[protein] + phosphate</text>
        <dbReference type="Rhea" id="RHEA:20629"/>
        <dbReference type="Rhea" id="RHEA-COMP:9863"/>
        <dbReference type="Rhea" id="RHEA-COMP:11604"/>
        <dbReference type="ChEBI" id="CHEBI:15377"/>
        <dbReference type="ChEBI" id="CHEBI:29999"/>
        <dbReference type="ChEBI" id="CHEBI:43474"/>
        <dbReference type="ChEBI" id="CHEBI:83421"/>
        <dbReference type="EC" id="3.1.3.16"/>
    </reaction>
</comment>